<name>A0ABW7W789_9NOCA</name>
<protein>
    <submittedName>
        <fullName evidence="2">Uncharacterized protein</fullName>
    </submittedName>
</protein>
<evidence type="ECO:0000256" key="1">
    <source>
        <dbReference type="SAM" id="Phobius"/>
    </source>
</evidence>
<proteinExistence type="predicted"/>
<keyword evidence="1" id="KW-0472">Membrane</keyword>
<accession>A0ABW7W789</accession>
<dbReference type="EMBL" id="JBIRXV010000001">
    <property type="protein sequence ID" value="MFI2318861.1"/>
    <property type="molecule type" value="Genomic_DNA"/>
</dbReference>
<comment type="caution">
    <text evidence="2">The sequence shown here is derived from an EMBL/GenBank/DDBJ whole genome shotgun (WGS) entry which is preliminary data.</text>
</comment>
<dbReference type="Proteomes" id="UP001611450">
    <property type="component" value="Unassembled WGS sequence"/>
</dbReference>
<evidence type="ECO:0000313" key="2">
    <source>
        <dbReference type="EMBL" id="MFI2318861.1"/>
    </source>
</evidence>
<evidence type="ECO:0000313" key="3">
    <source>
        <dbReference type="Proteomes" id="UP001611450"/>
    </source>
</evidence>
<keyword evidence="3" id="KW-1185">Reference proteome</keyword>
<keyword evidence="1" id="KW-1133">Transmembrane helix</keyword>
<sequence length="63" mass="6385">MPHIVKALLLTITALISLLTGITAALLTHADGASLPATITAAGVGFASTLTLIVLIITVYKTL</sequence>
<organism evidence="2 3">
    <name type="scientific">Nocardia beijingensis</name>
    <dbReference type="NCBI Taxonomy" id="95162"/>
    <lineage>
        <taxon>Bacteria</taxon>
        <taxon>Bacillati</taxon>
        <taxon>Actinomycetota</taxon>
        <taxon>Actinomycetes</taxon>
        <taxon>Mycobacteriales</taxon>
        <taxon>Nocardiaceae</taxon>
        <taxon>Nocardia</taxon>
    </lineage>
</organism>
<keyword evidence="1" id="KW-0812">Transmembrane</keyword>
<gene>
    <name evidence="2" type="ORF">ACH47G_00045</name>
</gene>
<reference evidence="2 3" key="1">
    <citation type="submission" date="2024-10" db="EMBL/GenBank/DDBJ databases">
        <title>The Natural Products Discovery Center: Release of the First 8490 Sequenced Strains for Exploring Actinobacteria Biosynthetic Diversity.</title>
        <authorList>
            <person name="Kalkreuter E."/>
            <person name="Kautsar S.A."/>
            <person name="Yang D."/>
            <person name="Bader C.D."/>
            <person name="Teijaro C.N."/>
            <person name="Fluegel L."/>
            <person name="Davis C.M."/>
            <person name="Simpson J.R."/>
            <person name="Lauterbach L."/>
            <person name="Steele A.D."/>
            <person name="Gui C."/>
            <person name="Meng S."/>
            <person name="Li G."/>
            <person name="Viehrig K."/>
            <person name="Ye F."/>
            <person name="Su P."/>
            <person name="Kiefer A.F."/>
            <person name="Nichols A."/>
            <person name="Cepeda A.J."/>
            <person name="Yan W."/>
            <person name="Fan B."/>
            <person name="Jiang Y."/>
            <person name="Adhikari A."/>
            <person name="Zheng C.-J."/>
            <person name="Schuster L."/>
            <person name="Cowan T.M."/>
            <person name="Smanski M.J."/>
            <person name="Chevrette M.G."/>
            <person name="De Carvalho L.P.S."/>
            <person name="Shen B."/>
        </authorList>
    </citation>
    <scope>NUCLEOTIDE SEQUENCE [LARGE SCALE GENOMIC DNA]</scope>
    <source>
        <strain evidence="2 3">NPDC019626</strain>
    </source>
</reference>
<dbReference type="RefSeq" id="WP_396946243.1">
    <property type="nucleotide sequence ID" value="NZ_JBIRXV010000001.1"/>
</dbReference>
<feature type="transmembrane region" description="Helical" evidence="1">
    <location>
        <begin position="34"/>
        <end position="60"/>
    </location>
</feature>